<dbReference type="OrthoDB" id="260519at2759"/>
<evidence type="ECO:0000313" key="2">
    <source>
        <dbReference type="Proteomes" id="UP000636800"/>
    </source>
</evidence>
<dbReference type="Gene3D" id="3.60.10.10">
    <property type="entry name" value="Endonuclease/exonuclease/phosphatase"/>
    <property type="match status" value="1"/>
</dbReference>
<dbReference type="EMBL" id="JADCNL010000012">
    <property type="protein sequence ID" value="KAG0456964.1"/>
    <property type="molecule type" value="Genomic_DNA"/>
</dbReference>
<accession>A0A835PP26</accession>
<evidence type="ECO:0000313" key="1">
    <source>
        <dbReference type="EMBL" id="KAG0456964.1"/>
    </source>
</evidence>
<dbReference type="SUPFAM" id="SSF56219">
    <property type="entry name" value="DNase I-like"/>
    <property type="match status" value="1"/>
</dbReference>
<keyword evidence="2" id="KW-1185">Reference proteome</keyword>
<dbReference type="InterPro" id="IPR036691">
    <property type="entry name" value="Endo/exonu/phosph_ase_sf"/>
</dbReference>
<dbReference type="AlphaFoldDB" id="A0A835PP26"/>
<dbReference type="PANTHER" id="PTHR33710">
    <property type="entry name" value="BNAC02G09200D PROTEIN"/>
    <property type="match status" value="1"/>
</dbReference>
<reference evidence="1 2" key="1">
    <citation type="journal article" date="2020" name="Nat. Food">
        <title>A phased Vanilla planifolia genome enables genetic improvement of flavour and production.</title>
        <authorList>
            <person name="Hasing T."/>
            <person name="Tang H."/>
            <person name="Brym M."/>
            <person name="Khazi F."/>
            <person name="Huang T."/>
            <person name="Chambers A.H."/>
        </authorList>
    </citation>
    <scope>NUCLEOTIDE SEQUENCE [LARGE SCALE GENOMIC DNA]</scope>
    <source>
        <tissue evidence="1">Leaf</tissue>
    </source>
</reference>
<gene>
    <name evidence="1" type="ORF">HPP92_022121</name>
</gene>
<organism evidence="1 2">
    <name type="scientific">Vanilla planifolia</name>
    <name type="common">Vanilla</name>
    <dbReference type="NCBI Taxonomy" id="51239"/>
    <lineage>
        <taxon>Eukaryota</taxon>
        <taxon>Viridiplantae</taxon>
        <taxon>Streptophyta</taxon>
        <taxon>Embryophyta</taxon>
        <taxon>Tracheophyta</taxon>
        <taxon>Spermatophyta</taxon>
        <taxon>Magnoliopsida</taxon>
        <taxon>Liliopsida</taxon>
        <taxon>Asparagales</taxon>
        <taxon>Orchidaceae</taxon>
        <taxon>Vanilloideae</taxon>
        <taxon>Vanilleae</taxon>
        <taxon>Vanilla</taxon>
    </lineage>
</organism>
<comment type="caution">
    <text evidence="1">The sequence shown here is derived from an EMBL/GenBank/DDBJ whole genome shotgun (WGS) entry which is preliminary data.</text>
</comment>
<proteinExistence type="predicted"/>
<dbReference type="PANTHER" id="PTHR33710:SF71">
    <property type="entry name" value="ENDONUCLEASE_EXONUCLEASE_PHOSPHATASE DOMAIN-CONTAINING PROTEIN"/>
    <property type="match status" value="1"/>
</dbReference>
<dbReference type="Proteomes" id="UP000636800">
    <property type="component" value="Chromosome 12"/>
</dbReference>
<name>A0A835PP26_VANPL</name>
<protein>
    <submittedName>
        <fullName evidence="1">Uncharacterized protein</fullName>
    </submittedName>
</protein>
<sequence>MMEQDQLGAARFRNRDAGDFHAAVMDSNLHIPQTIGGPFTWQGKRRGAIVLKRLDYFLNNVAWTEAVPDGVVEILPRTTSDHAPILFRAQYPRNGGAKPFRFLNAWLLHPGLEDLVHHSWNAPIVAAGIYKFIGKLARLKASLKY</sequence>